<sequence length="136" mass="15303">MASNTNDFKITFYSTSPKDESKSKYPIQTKTSYTVPDSGAGETEINFGKSISASSLPKTRVLGFRPEGGRKDSKRECKKRIAPESWETVHTAASETVRSRSRRVIKTPQRYEPVEAVTDDFDDEDYDTDDSFQNSS</sequence>
<feature type="region of interest" description="Disordered" evidence="1">
    <location>
        <begin position="1"/>
        <end position="41"/>
    </location>
</feature>
<proteinExistence type="predicted"/>
<feature type="region of interest" description="Disordered" evidence="1">
    <location>
        <begin position="108"/>
        <end position="136"/>
    </location>
</feature>
<feature type="region of interest" description="Disordered" evidence="1">
    <location>
        <begin position="60"/>
        <end position="79"/>
    </location>
</feature>
<feature type="compositionally biased region" description="Basic and acidic residues" evidence="1">
    <location>
        <begin position="67"/>
        <end position="79"/>
    </location>
</feature>
<dbReference type="EMBL" id="MN740287">
    <property type="protein sequence ID" value="QHT98124.1"/>
    <property type="molecule type" value="Genomic_DNA"/>
</dbReference>
<name>A0A6C0IXQ7_9ZZZZ</name>
<feature type="compositionally biased region" description="Polar residues" evidence="1">
    <location>
        <begin position="1"/>
        <end position="16"/>
    </location>
</feature>
<dbReference type="AlphaFoldDB" id="A0A6C0IXQ7"/>
<evidence type="ECO:0000313" key="2">
    <source>
        <dbReference type="EMBL" id="QHT98124.1"/>
    </source>
</evidence>
<feature type="compositionally biased region" description="Acidic residues" evidence="1">
    <location>
        <begin position="117"/>
        <end position="130"/>
    </location>
</feature>
<reference evidence="2" key="1">
    <citation type="journal article" date="2020" name="Nature">
        <title>Giant virus diversity and host interactions through global metagenomics.</title>
        <authorList>
            <person name="Schulz F."/>
            <person name="Roux S."/>
            <person name="Paez-Espino D."/>
            <person name="Jungbluth S."/>
            <person name="Walsh D.A."/>
            <person name="Denef V.J."/>
            <person name="McMahon K.D."/>
            <person name="Konstantinidis K.T."/>
            <person name="Eloe-Fadrosh E.A."/>
            <person name="Kyrpides N.C."/>
            <person name="Woyke T."/>
        </authorList>
    </citation>
    <scope>NUCLEOTIDE SEQUENCE</scope>
    <source>
        <strain evidence="2">GVMAG-M-3300025626-8</strain>
    </source>
</reference>
<organism evidence="2">
    <name type="scientific">viral metagenome</name>
    <dbReference type="NCBI Taxonomy" id="1070528"/>
    <lineage>
        <taxon>unclassified sequences</taxon>
        <taxon>metagenomes</taxon>
        <taxon>organismal metagenomes</taxon>
    </lineage>
</organism>
<protein>
    <submittedName>
        <fullName evidence="2">Uncharacterized protein</fullName>
    </submittedName>
</protein>
<accession>A0A6C0IXQ7</accession>
<evidence type="ECO:0000256" key="1">
    <source>
        <dbReference type="SAM" id="MobiDB-lite"/>
    </source>
</evidence>
<feature type="compositionally biased region" description="Polar residues" evidence="1">
    <location>
        <begin position="26"/>
        <end position="35"/>
    </location>
</feature>